<dbReference type="RefSeq" id="WP_087916532.1">
    <property type="nucleotide sequence ID" value="NZ_CP021780.1"/>
</dbReference>
<feature type="transmembrane region" description="Helical" evidence="1">
    <location>
        <begin position="21"/>
        <end position="42"/>
    </location>
</feature>
<organism evidence="2 3">
    <name type="scientific">Paenibacillus donghaensis</name>
    <dbReference type="NCBI Taxonomy" id="414771"/>
    <lineage>
        <taxon>Bacteria</taxon>
        <taxon>Bacillati</taxon>
        <taxon>Bacillota</taxon>
        <taxon>Bacilli</taxon>
        <taxon>Bacillales</taxon>
        <taxon>Paenibacillaceae</taxon>
        <taxon>Paenibacillus</taxon>
    </lineage>
</organism>
<feature type="transmembrane region" description="Helical" evidence="1">
    <location>
        <begin position="175"/>
        <end position="200"/>
    </location>
</feature>
<feature type="transmembrane region" description="Helical" evidence="1">
    <location>
        <begin position="137"/>
        <end position="163"/>
    </location>
</feature>
<accession>A0A2Z2KAC6</accession>
<dbReference type="Pfam" id="PF12679">
    <property type="entry name" value="ABC2_membrane_2"/>
    <property type="match status" value="1"/>
</dbReference>
<dbReference type="GO" id="GO:0005886">
    <property type="term" value="C:plasma membrane"/>
    <property type="evidence" value="ECO:0007669"/>
    <property type="project" value="UniProtKB-SubCell"/>
</dbReference>
<evidence type="ECO:0000256" key="1">
    <source>
        <dbReference type="SAM" id="Phobius"/>
    </source>
</evidence>
<evidence type="ECO:0000313" key="2">
    <source>
        <dbReference type="EMBL" id="ASA22534.1"/>
    </source>
</evidence>
<dbReference type="OrthoDB" id="72437at2"/>
<keyword evidence="1" id="KW-0472">Membrane</keyword>
<reference evidence="2 3" key="1">
    <citation type="submission" date="2017-06" db="EMBL/GenBank/DDBJ databases">
        <title>Complete genome sequence of Paenibacillus donghaensis KCTC 13049T isolated from East Sea sediment, South Korea.</title>
        <authorList>
            <person name="Jung B.K."/>
            <person name="Hong S.-J."/>
            <person name="Shin J.-H."/>
        </authorList>
    </citation>
    <scope>NUCLEOTIDE SEQUENCE [LARGE SCALE GENOMIC DNA]</scope>
    <source>
        <strain evidence="2 3">KCTC 13049</strain>
    </source>
</reference>
<keyword evidence="1" id="KW-1133">Transmembrane helix</keyword>
<proteinExistence type="predicted"/>
<dbReference type="KEGG" id="pdh:B9T62_18150"/>
<gene>
    <name evidence="2" type="ORF">B9T62_18150</name>
</gene>
<keyword evidence="1" id="KW-0812">Transmembrane</keyword>
<keyword evidence="3" id="KW-1185">Reference proteome</keyword>
<sequence length="272" mass="30001">MNNKLVWAIALKDMRSIRRTSKVWIGLVVLPLILGVIIPAAVVSLGRWGDISALGGDQMTILLERLPAADATDLPDIQHRFVHYMINFMFVPLFILIPVTNAVMIAVNSFVGEKERRTLESLLFAPVEIRELFAGKLLASFIPAYASALASFLLSGVIINVLAYPMFGGLIFPSMRWLIIMLWVIPMFTVSAILFSVLVSARSSSFQEAQQVAGIIVLPIVGLLIGQSTGAVMLNPLLLLLIGSVLLLLNGLLLMWVARLNERDLLFERQVH</sequence>
<protein>
    <recommendedName>
        <fullName evidence="4">ABC transporter permease</fullName>
    </recommendedName>
</protein>
<dbReference type="AlphaFoldDB" id="A0A2Z2KAC6"/>
<dbReference type="GO" id="GO:0140359">
    <property type="term" value="F:ABC-type transporter activity"/>
    <property type="evidence" value="ECO:0007669"/>
    <property type="project" value="InterPro"/>
</dbReference>
<dbReference type="EMBL" id="CP021780">
    <property type="protein sequence ID" value="ASA22534.1"/>
    <property type="molecule type" value="Genomic_DNA"/>
</dbReference>
<evidence type="ECO:0000313" key="3">
    <source>
        <dbReference type="Proteomes" id="UP000249890"/>
    </source>
</evidence>
<feature type="transmembrane region" description="Helical" evidence="1">
    <location>
        <begin position="84"/>
        <end position="107"/>
    </location>
</feature>
<name>A0A2Z2KAC6_9BACL</name>
<feature type="transmembrane region" description="Helical" evidence="1">
    <location>
        <begin position="212"/>
        <end position="231"/>
    </location>
</feature>
<dbReference type="Proteomes" id="UP000249890">
    <property type="component" value="Chromosome"/>
</dbReference>
<feature type="transmembrane region" description="Helical" evidence="1">
    <location>
        <begin position="237"/>
        <end position="258"/>
    </location>
</feature>
<dbReference type="PANTHER" id="PTHR43471">
    <property type="entry name" value="ABC TRANSPORTER PERMEASE"/>
    <property type="match status" value="1"/>
</dbReference>
<evidence type="ECO:0008006" key="4">
    <source>
        <dbReference type="Google" id="ProtNLM"/>
    </source>
</evidence>